<comment type="caution">
    <text evidence="9">The sequence shown here is derived from an EMBL/GenBank/DDBJ whole genome shotgun (WGS) entry which is preliminary data.</text>
</comment>
<sequence>MSQEVMSHSVVMDNSSMALNAHLVGMWLNFALSALLITYFVVPMARSIRQQAETINELREADLRQEQVLAVATLAAGTAHHLGTPLSTIKTLVSNALIRLAEDQSGKADEQTRPASNVSGKLSKDLQTIQQQVYACQSTLKHLVQQAEQPSLNSPPTVALYDFCDELIEQWLVIRPDVEADVRLPTHSLNPQVDWHNTLRLALMNLFNNSADASPTEVEIMFDWGEHEFRVDILDRGPGVDDRVKANLGKVPVSTKDSGLGIGMMISQSTISRHSGKVMLFERSGGGTHTQVILPIRNP</sequence>
<dbReference type="InterPro" id="IPR036890">
    <property type="entry name" value="HATPase_C_sf"/>
</dbReference>
<keyword evidence="4" id="KW-0547">Nucleotide-binding</keyword>
<dbReference type="EC" id="2.7.13.3" evidence="2"/>
<keyword evidence="6" id="KW-0067">ATP-binding</keyword>
<dbReference type="Pfam" id="PF02518">
    <property type="entry name" value="HATPase_c"/>
    <property type="match status" value="1"/>
</dbReference>
<protein>
    <recommendedName>
        <fullName evidence="2">histidine kinase</fullName>
        <ecNumber evidence="2">2.7.13.3</ecNumber>
    </recommendedName>
</protein>
<keyword evidence="7" id="KW-0812">Transmembrane</keyword>
<evidence type="ECO:0000313" key="10">
    <source>
        <dbReference type="Proteomes" id="UP001156870"/>
    </source>
</evidence>
<evidence type="ECO:0000256" key="7">
    <source>
        <dbReference type="SAM" id="Phobius"/>
    </source>
</evidence>
<evidence type="ECO:0000256" key="3">
    <source>
        <dbReference type="ARBA" id="ARBA00022679"/>
    </source>
</evidence>
<dbReference type="Proteomes" id="UP001156870">
    <property type="component" value="Unassembled WGS sequence"/>
</dbReference>
<dbReference type="InterPro" id="IPR003594">
    <property type="entry name" value="HATPase_dom"/>
</dbReference>
<dbReference type="GO" id="GO:0000155">
    <property type="term" value="F:phosphorelay sensor kinase activity"/>
    <property type="evidence" value="ECO:0007669"/>
    <property type="project" value="TreeGrafter"/>
</dbReference>
<evidence type="ECO:0000256" key="2">
    <source>
        <dbReference type="ARBA" id="ARBA00012438"/>
    </source>
</evidence>
<organism evidence="9 10">
    <name type="scientific">Marinibactrum halimedae</name>
    <dbReference type="NCBI Taxonomy" id="1444977"/>
    <lineage>
        <taxon>Bacteria</taxon>
        <taxon>Pseudomonadati</taxon>
        <taxon>Pseudomonadota</taxon>
        <taxon>Gammaproteobacteria</taxon>
        <taxon>Cellvibrionales</taxon>
        <taxon>Cellvibrionaceae</taxon>
        <taxon>Marinibactrum</taxon>
    </lineage>
</organism>
<dbReference type="Gene3D" id="1.10.287.130">
    <property type="match status" value="1"/>
</dbReference>
<dbReference type="SMART" id="SM00387">
    <property type="entry name" value="HATPase_c"/>
    <property type="match status" value="1"/>
</dbReference>
<evidence type="ECO:0000256" key="4">
    <source>
        <dbReference type="ARBA" id="ARBA00022741"/>
    </source>
</evidence>
<dbReference type="PROSITE" id="PS50109">
    <property type="entry name" value="HIS_KIN"/>
    <property type="match status" value="1"/>
</dbReference>
<evidence type="ECO:0000256" key="6">
    <source>
        <dbReference type="ARBA" id="ARBA00022840"/>
    </source>
</evidence>
<dbReference type="Gene3D" id="3.30.565.10">
    <property type="entry name" value="Histidine kinase-like ATPase, C-terminal domain"/>
    <property type="match status" value="1"/>
</dbReference>
<dbReference type="GO" id="GO:0005524">
    <property type="term" value="F:ATP binding"/>
    <property type="evidence" value="ECO:0007669"/>
    <property type="project" value="UniProtKB-KW"/>
</dbReference>
<name>A0AA37T315_9GAMM</name>
<evidence type="ECO:0000256" key="5">
    <source>
        <dbReference type="ARBA" id="ARBA00022777"/>
    </source>
</evidence>
<dbReference type="SUPFAM" id="SSF55874">
    <property type="entry name" value="ATPase domain of HSP90 chaperone/DNA topoisomerase II/histidine kinase"/>
    <property type="match status" value="1"/>
</dbReference>
<gene>
    <name evidence="9" type="ORF">GCM10007877_00570</name>
</gene>
<evidence type="ECO:0000313" key="9">
    <source>
        <dbReference type="EMBL" id="GLS24346.1"/>
    </source>
</evidence>
<evidence type="ECO:0000256" key="1">
    <source>
        <dbReference type="ARBA" id="ARBA00000085"/>
    </source>
</evidence>
<dbReference type="InterPro" id="IPR050980">
    <property type="entry name" value="2C_sensor_his_kinase"/>
</dbReference>
<accession>A0AA37T315</accession>
<dbReference type="GO" id="GO:0005886">
    <property type="term" value="C:plasma membrane"/>
    <property type="evidence" value="ECO:0007669"/>
    <property type="project" value="TreeGrafter"/>
</dbReference>
<keyword evidence="10" id="KW-1185">Reference proteome</keyword>
<dbReference type="InterPro" id="IPR005467">
    <property type="entry name" value="His_kinase_dom"/>
</dbReference>
<keyword evidence="3" id="KW-0808">Transferase</keyword>
<keyword evidence="7" id="KW-1133">Transmembrane helix</keyword>
<dbReference type="PANTHER" id="PTHR44936">
    <property type="entry name" value="SENSOR PROTEIN CREC"/>
    <property type="match status" value="1"/>
</dbReference>
<reference evidence="9 10" key="1">
    <citation type="journal article" date="2014" name="Int. J. Syst. Evol. Microbiol.">
        <title>Complete genome sequence of Corynebacterium casei LMG S-19264T (=DSM 44701T), isolated from a smear-ripened cheese.</title>
        <authorList>
            <consortium name="US DOE Joint Genome Institute (JGI-PGF)"/>
            <person name="Walter F."/>
            <person name="Albersmeier A."/>
            <person name="Kalinowski J."/>
            <person name="Ruckert C."/>
        </authorList>
    </citation>
    <scope>NUCLEOTIDE SEQUENCE [LARGE SCALE GENOMIC DNA]</scope>
    <source>
        <strain evidence="9 10">NBRC 110095</strain>
    </source>
</reference>
<comment type="catalytic activity">
    <reaction evidence="1">
        <text>ATP + protein L-histidine = ADP + protein N-phospho-L-histidine.</text>
        <dbReference type="EC" id="2.7.13.3"/>
    </reaction>
</comment>
<keyword evidence="5" id="KW-0418">Kinase</keyword>
<dbReference type="EMBL" id="BSPD01000002">
    <property type="protein sequence ID" value="GLS24346.1"/>
    <property type="molecule type" value="Genomic_DNA"/>
</dbReference>
<dbReference type="PANTHER" id="PTHR44936:SF10">
    <property type="entry name" value="SENSOR PROTEIN RSTB"/>
    <property type="match status" value="1"/>
</dbReference>
<dbReference type="InterPro" id="IPR004358">
    <property type="entry name" value="Sig_transdc_His_kin-like_C"/>
</dbReference>
<dbReference type="PRINTS" id="PR00344">
    <property type="entry name" value="BCTRLSENSOR"/>
</dbReference>
<proteinExistence type="predicted"/>
<evidence type="ECO:0000259" key="8">
    <source>
        <dbReference type="PROSITE" id="PS50109"/>
    </source>
</evidence>
<dbReference type="AlphaFoldDB" id="A0AA37T315"/>
<keyword evidence="7" id="KW-0472">Membrane</keyword>
<feature type="transmembrane region" description="Helical" evidence="7">
    <location>
        <begin position="20"/>
        <end position="42"/>
    </location>
</feature>
<feature type="domain" description="Histidine kinase" evidence="8">
    <location>
        <begin position="77"/>
        <end position="298"/>
    </location>
</feature>